<dbReference type="WBParaSite" id="PS1159_v2.g13117.t1">
    <property type="protein sequence ID" value="PS1159_v2.g13117.t1"/>
    <property type="gene ID" value="PS1159_v2.g13117"/>
</dbReference>
<organism evidence="1 2">
    <name type="scientific">Panagrolaimus sp. PS1159</name>
    <dbReference type="NCBI Taxonomy" id="55785"/>
    <lineage>
        <taxon>Eukaryota</taxon>
        <taxon>Metazoa</taxon>
        <taxon>Ecdysozoa</taxon>
        <taxon>Nematoda</taxon>
        <taxon>Chromadorea</taxon>
        <taxon>Rhabditida</taxon>
        <taxon>Tylenchina</taxon>
        <taxon>Panagrolaimomorpha</taxon>
        <taxon>Panagrolaimoidea</taxon>
        <taxon>Panagrolaimidae</taxon>
        <taxon>Panagrolaimus</taxon>
    </lineage>
</organism>
<evidence type="ECO:0000313" key="2">
    <source>
        <dbReference type="WBParaSite" id="PS1159_v2.g13117.t1"/>
    </source>
</evidence>
<protein>
    <submittedName>
        <fullName evidence="2">Helicase C-terminal domain-containing protein</fullName>
    </submittedName>
</protein>
<accession>A0AC35F2D3</accession>
<evidence type="ECO:0000313" key="1">
    <source>
        <dbReference type="Proteomes" id="UP000887580"/>
    </source>
</evidence>
<name>A0AC35F2D3_9BILA</name>
<dbReference type="Proteomes" id="UP000887580">
    <property type="component" value="Unplaced"/>
</dbReference>
<proteinExistence type="predicted"/>
<reference evidence="2" key="1">
    <citation type="submission" date="2022-11" db="UniProtKB">
        <authorList>
            <consortium name="WormBaseParasite"/>
        </authorList>
    </citation>
    <scope>IDENTIFICATION</scope>
</reference>
<sequence>MAMVADQLLKKEAVFVTNHRNNPNKRIKQDFIVSDHPGKLDKLCDLLKAEAGKVGGADKIRRTLVFVNTKRMSDMAAMYLCQRGIPATSINGDRGQHLREQALSDFRNHKVSVLCATDVCARGIDVKQLDHVINMDLPTDAITYVHRIGRTGRIANGWSTTFVEGGEPLLNEIADMIRESNEEVPESLKAAISGSGGSVATTSANNVPVSGQRAVPAAAADENDDW</sequence>